<evidence type="ECO:0000313" key="2">
    <source>
        <dbReference type="EMBL" id="MDY7230347.1"/>
    </source>
</evidence>
<proteinExistence type="predicted"/>
<dbReference type="Proteomes" id="UP001291309">
    <property type="component" value="Unassembled WGS sequence"/>
</dbReference>
<evidence type="ECO:0008006" key="4">
    <source>
        <dbReference type="Google" id="ProtNLM"/>
    </source>
</evidence>
<evidence type="ECO:0000256" key="1">
    <source>
        <dbReference type="SAM" id="SignalP"/>
    </source>
</evidence>
<gene>
    <name evidence="2" type="ORF">SYV04_28380</name>
</gene>
<sequence>MKRSRRSLLLSGALGLTGCLVLSAAACKTTDATTPAPEVGDSAPAKGPFAARRSFELNAVNANPFADNNGQIPPSSQYTGPLFQLSHNYPTTQKPPPANPPWIQALKGKPISKDNAIAYVNALKDYIAADMKTLLYNYPSWDAEKAGWYNEPWLASIRESIHGTYVGSEFPANTFPKSGLKVPMTTYVLTYYDELAAYTLGQVWGQTALNPTITPTSGQFPEGSIVIKVALTSALAQDWPAMEGASLWPVYVTPPNGPSSAPPQVMNTSIMQFDIIVKDSKTAPKTGWVFSTLVYDKSVPGDAWAKMIPLGAMWGDDPNVNSTQNPGAPLSETVINPVAPVYSTETLGWGGRLSGPNDGAVVAPAYYNGQQYPAVAASSCMSCHSVSEWPMKTFLLPSPTNPPKTVGDALVIEVPGSEGWMKWFQDQPGNVPLDPGTVAFDFDMVFTFKSLPAWQRAMQGKSSMGAFEAADAIRGEPAVNPLDLKYNGQ</sequence>
<feature type="signal peptide" evidence="1">
    <location>
        <begin position="1"/>
        <end position="24"/>
    </location>
</feature>
<feature type="chain" id="PRO_5047337696" description="Cytochrome c domain-containing protein" evidence="1">
    <location>
        <begin position="25"/>
        <end position="489"/>
    </location>
</feature>
<accession>A0ABU5HB51</accession>
<dbReference type="PROSITE" id="PS51257">
    <property type="entry name" value="PROKAR_LIPOPROTEIN"/>
    <property type="match status" value="1"/>
</dbReference>
<keyword evidence="3" id="KW-1185">Reference proteome</keyword>
<keyword evidence="1" id="KW-0732">Signal</keyword>
<dbReference type="EMBL" id="JAXIVS010000011">
    <property type="protein sequence ID" value="MDY7230347.1"/>
    <property type="molecule type" value="Genomic_DNA"/>
</dbReference>
<organism evidence="2 3">
    <name type="scientific">Hyalangium rubrum</name>
    <dbReference type="NCBI Taxonomy" id="3103134"/>
    <lineage>
        <taxon>Bacteria</taxon>
        <taxon>Pseudomonadati</taxon>
        <taxon>Myxococcota</taxon>
        <taxon>Myxococcia</taxon>
        <taxon>Myxococcales</taxon>
        <taxon>Cystobacterineae</taxon>
        <taxon>Archangiaceae</taxon>
        <taxon>Hyalangium</taxon>
    </lineage>
</organism>
<dbReference type="RefSeq" id="WP_321549074.1">
    <property type="nucleotide sequence ID" value="NZ_JAXIVS010000011.1"/>
</dbReference>
<reference evidence="2 3" key="1">
    <citation type="submission" date="2023-12" db="EMBL/GenBank/DDBJ databases">
        <title>the genome sequence of Hyalangium sp. s54d21.</title>
        <authorList>
            <person name="Zhang X."/>
        </authorList>
    </citation>
    <scope>NUCLEOTIDE SEQUENCE [LARGE SCALE GENOMIC DNA]</scope>
    <source>
        <strain evidence="3">s54d21</strain>
    </source>
</reference>
<protein>
    <recommendedName>
        <fullName evidence="4">Cytochrome c domain-containing protein</fullName>
    </recommendedName>
</protein>
<name>A0ABU5HB51_9BACT</name>
<evidence type="ECO:0000313" key="3">
    <source>
        <dbReference type="Proteomes" id="UP001291309"/>
    </source>
</evidence>
<comment type="caution">
    <text evidence="2">The sequence shown here is derived from an EMBL/GenBank/DDBJ whole genome shotgun (WGS) entry which is preliminary data.</text>
</comment>